<dbReference type="RefSeq" id="WP_221857116.1">
    <property type="nucleotide sequence ID" value="NZ_BAAAYV010000025.1"/>
</dbReference>
<feature type="compositionally biased region" description="Low complexity" evidence="4">
    <location>
        <begin position="116"/>
        <end position="134"/>
    </location>
</feature>
<feature type="compositionally biased region" description="Low complexity" evidence="4">
    <location>
        <begin position="75"/>
        <end position="98"/>
    </location>
</feature>
<dbReference type="PROSITE" id="PS00674">
    <property type="entry name" value="AAA"/>
    <property type="match status" value="1"/>
</dbReference>
<evidence type="ECO:0000256" key="4">
    <source>
        <dbReference type="SAM" id="MobiDB-lite"/>
    </source>
</evidence>
<evidence type="ECO:0000313" key="6">
    <source>
        <dbReference type="EMBL" id="GAA3669964.1"/>
    </source>
</evidence>
<reference evidence="7" key="1">
    <citation type="journal article" date="2019" name="Int. J. Syst. Evol. Microbiol.">
        <title>The Global Catalogue of Microorganisms (GCM) 10K type strain sequencing project: providing services to taxonomists for standard genome sequencing and annotation.</title>
        <authorList>
            <consortium name="The Broad Institute Genomics Platform"/>
            <consortium name="The Broad Institute Genome Sequencing Center for Infectious Disease"/>
            <person name="Wu L."/>
            <person name="Ma J."/>
        </authorList>
    </citation>
    <scope>NUCLEOTIDE SEQUENCE [LARGE SCALE GENOMIC DNA]</scope>
    <source>
        <strain evidence="7">JCM 16546</strain>
    </source>
</reference>
<dbReference type="InterPro" id="IPR003593">
    <property type="entry name" value="AAA+_ATPase"/>
</dbReference>
<evidence type="ECO:0000259" key="5">
    <source>
        <dbReference type="SMART" id="SM00382"/>
    </source>
</evidence>
<evidence type="ECO:0000256" key="3">
    <source>
        <dbReference type="RuleBase" id="RU003651"/>
    </source>
</evidence>
<keyword evidence="7" id="KW-1185">Reference proteome</keyword>
<protein>
    <recommendedName>
        <fullName evidence="5">AAA+ ATPase domain-containing protein</fullName>
    </recommendedName>
</protein>
<dbReference type="SUPFAM" id="SSF52540">
    <property type="entry name" value="P-loop containing nucleoside triphosphate hydrolases"/>
    <property type="match status" value="1"/>
</dbReference>
<evidence type="ECO:0000256" key="1">
    <source>
        <dbReference type="ARBA" id="ARBA00022741"/>
    </source>
</evidence>
<evidence type="ECO:0000256" key="2">
    <source>
        <dbReference type="ARBA" id="ARBA00022840"/>
    </source>
</evidence>
<sequence>MAGANDEFIAVIQAAVQTDPDNVALRIDLVELMLQSDPPGALAQIAELERLGANTQTVQVLRARAAAAQLRSGAAAPADVVPPASAAEAGPEAGPAEARPAEREPGPAEREPEPRPASVQDVAPRGVPAGPAAPTEAQDPPSDAERAPVGVSGEEELPVWDVERPAVTLADVAGLAEVKGHLEAAFLAPLRNPELARMFGKSAGGSLLMYGPPGCGKTFIARAIAGELGAGFVHATLADLMGQYFGQSEKALHQLFETARASRPCVIFLDEFDAIGGRRSSGGASAQSLRMVTSQLLEELDGVRAANDGIYVLAATNRPWDIDPALRRPGRLDRTVLILPPDEPARAAIVRGRLRDKPAAAVDADAIAARTAEFSGADLTYVVDTAVQQAFVDSMRDGVPRMIDTNDLLRATGAVVPSTRSWFEQVAPVLEYGVDDGTFAQLKAYLRKHRIR</sequence>
<dbReference type="Pfam" id="PF00004">
    <property type="entry name" value="AAA"/>
    <property type="match status" value="1"/>
</dbReference>
<evidence type="ECO:0000313" key="7">
    <source>
        <dbReference type="Proteomes" id="UP001410795"/>
    </source>
</evidence>
<comment type="caution">
    <text evidence="6">The sequence shown here is derived from an EMBL/GenBank/DDBJ whole genome shotgun (WGS) entry which is preliminary data.</text>
</comment>
<dbReference type="InterPro" id="IPR050168">
    <property type="entry name" value="AAA_ATPase_domain"/>
</dbReference>
<gene>
    <name evidence="6" type="ORF">GCM10022202_35100</name>
</gene>
<feature type="domain" description="AAA+ ATPase" evidence="5">
    <location>
        <begin position="203"/>
        <end position="342"/>
    </location>
</feature>
<dbReference type="SMART" id="SM00382">
    <property type="entry name" value="AAA"/>
    <property type="match status" value="1"/>
</dbReference>
<dbReference type="InterPro" id="IPR027417">
    <property type="entry name" value="P-loop_NTPase"/>
</dbReference>
<comment type="similarity">
    <text evidence="3">Belongs to the AAA ATPase family.</text>
</comment>
<dbReference type="Gene3D" id="1.10.8.60">
    <property type="match status" value="1"/>
</dbReference>
<dbReference type="Proteomes" id="UP001410795">
    <property type="component" value="Unassembled WGS sequence"/>
</dbReference>
<dbReference type="PANTHER" id="PTHR23077">
    <property type="entry name" value="AAA-FAMILY ATPASE"/>
    <property type="match status" value="1"/>
</dbReference>
<dbReference type="EMBL" id="BAAAYV010000025">
    <property type="protein sequence ID" value="GAA3669964.1"/>
    <property type="molecule type" value="Genomic_DNA"/>
</dbReference>
<dbReference type="PANTHER" id="PTHR23077:SF171">
    <property type="entry name" value="NUCLEAR VALOSIN-CONTAINING PROTEIN-LIKE"/>
    <property type="match status" value="1"/>
</dbReference>
<keyword evidence="2 3" id="KW-0067">ATP-binding</keyword>
<accession>A0ABP7BX56</accession>
<feature type="compositionally biased region" description="Basic and acidic residues" evidence="4">
    <location>
        <begin position="99"/>
        <end position="114"/>
    </location>
</feature>
<organism evidence="6 7">
    <name type="scientific">Microbacterium marinilacus</name>
    <dbReference type="NCBI Taxonomy" id="415209"/>
    <lineage>
        <taxon>Bacteria</taxon>
        <taxon>Bacillati</taxon>
        <taxon>Actinomycetota</taxon>
        <taxon>Actinomycetes</taxon>
        <taxon>Micrococcales</taxon>
        <taxon>Microbacteriaceae</taxon>
        <taxon>Microbacterium</taxon>
    </lineage>
</organism>
<dbReference type="InterPro" id="IPR003960">
    <property type="entry name" value="ATPase_AAA_CS"/>
</dbReference>
<keyword evidence="1 3" id="KW-0547">Nucleotide-binding</keyword>
<name>A0ABP7BX56_9MICO</name>
<dbReference type="InterPro" id="IPR003959">
    <property type="entry name" value="ATPase_AAA_core"/>
</dbReference>
<proteinExistence type="inferred from homology"/>
<dbReference type="Gene3D" id="3.40.50.300">
    <property type="entry name" value="P-loop containing nucleotide triphosphate hydrolases"/>
    <property type="match status" value="1"/>
</dbReference>
<feature type="region of interest" description="Disordered" evidence="4">
    <location>
        <begin position="75"/>
        <end position="157"/>
    </location>
</feature>